<dbReference type="InterPro" id="IPR011050">
    <property type="entry name" value="Pectin_lyase_fold/virulence"/>
</dbReference>
<dbReference type="InterPro" id="IPR012334">
    <property type="entry name" value="Pectin_lyas_fold"/>
</dbReference>
<protein>
    <recommendedName>
        <fullName evidence="1">Ricin B lectin domain-containing protein</fullName>
    </recommendedName>
</protein>
<dbReference type="SMART" id="SM00710">
    <property type="entry name" value="PbH1"/>
    <property type="match status" value="6"/>
</dbReference>
<dbReference type="Pfam" id="PF13229">
    <property type="entry name" value="Beta_helix"/>
    <property type="match status" value="1"/>
</dbReference>
<dbReference type="RefSeq" id="WP_209859669.1">
    <property type="nucleotide sequence ID" value="NZ_JAGGLD010000001.1"/>
</dbReference>
<sequence>MPGELNTVHAATNVYYIDSVTGNDANNGTSTATPWKSLSKVSSTTFQPGDQILFKAGSTWTGRLEPKGSGTEGAPIKIGAYGTGAKPLFQPDADWVDPAMTLNNYVKRNVTVNSVIKLYNQSYWEIEGLDLVDPNGANVNPDTTTVYRRAIYIEAQDVGAVKHIYIRNVHINGFKGPDTNEGKVSGGIVFHVQFNPDDPSLRQPTWFEDVVISDSTIENVSRSGIKFHSSWCTRAPGVGGKFPSVDFQGIGPWTPTVGVHIYNNVIHDVEGDGVIIRDIKDAIVEHNTVYRAAKGGSYAVGLFNWNSENVTFQYNEVYDTQPAGDAQGIEIDALNDKTYVQYNYVHNNAGGFAMWCNTANLPSYDGIYRYNISQNDSTSHGVIQPRATMRGSMLYNNTVYMGAGESRQFIYNFSGGPDNQVQVFNNIFYNQGTLSNLDFATGAINYNSNVYYGFPSTPSTDPNPITADPKLTSPGSGTVGLTTVAGYKLQADSPAINKGVFIPNNGGQDYWGASLYNGKPDIGANEYTGTAYPAASVIADGTYTLTVKHSGMKLEVNAGSLAEGAVIDQSADTGTDNQQWIITNIGNGYYKLINKKSGKAVAVDQASINNNAKIAQYTYTSNSPYNDEWQIVDVGGGYFQFINRYSSKAIDMPANSTTAGTQFAQWDAGTSNNQKFQLTPVSNAIVSGATYKMTVKSNGYALDVNANSTAEGAAIIQWNYGGGNNQQWVITDIGGGYYKIMNVNSGKALAVEGASTADNAKIVQVTYSSAAPSNDEWQLVDAGGGYYKLINRNSGKALDIPGSSTTLGTQFIQWTSGSADNQKVLLTKL</sequence>
<dbReference type="InterPro" id="IPR000772">
    <property type="entry name" value="Ricin_B_lectin"/>
</dbReference>
<dbReference type="Pfam" id="PF14200">
    <property type="entry name" value="RicinB_lectin_2"/>
    <property type="match status" value="3"/>
</dbReference>
<keyword evidence="3" id="KW-1185">Reference proteome</keyword>
<dbReference type="InterPro" id="IPR035992">
    <property type="entry name" value="Ricin_B-like_lectins"/>
</dbReference>
<dbReference type="InterPro" id="IPR039448">
    <property type="entry name" value="Beta_helix"/>
</dbReference>
<evidence type="ECO:0000313" key="3">
    <source>
        <dbReference type="Proteomes" id="UP001519288"/>
    </source>
</evidence>
<dbReference type="Proteomes" id="UP001519288">
    <property type="component" value="Unassembled WGS sequence"/>
</dbReference>
<dbReference type="SUPFAM" id="SSF50370">
    <property type="entry name" value="Ricin B-like lectins"/>
    <property type="match status" value="2"/>
</dbReference>
<feature type="domain" description="Ricin B lectin" evidence="1">
    <location>
        <begin position="540"/>
        <end position="679"/>
    </location>
</feature>
<reference evidence="2 3" key="1">
    <citation type="submission" date="2021-03" db="EMBL/GenBank/DDBJ databases">
        <title>Genomic Encyclopedia of Type Strains, Phase IV (KMG-IV): sequencing the most valuable type-strain genomes for metagenomic binning, comparative biology and taxonomic classification.</title>
        <authorList>
            <person name="Goeker M."/>
        </authorList>
    </citation>
    <scope>NUCLEOTIDE SEQUENCE [LARGE SCALE GENOMIC DNA]</scope>
    <source>
        <strain evidence="2 3">DSM 26806</strain>
    </source>
</reference>
<dbReference type="InterPro" id="IPR006626">
    <property type="entry name" value="PbH1"/>
</dbReference>
<evidence type="ECO:0000259" key="1">
    <source>
        <dbReference type="SMART" id="SM00458"/>
    </source>
</evidence>
<accession>A0ABS4JFX8</accession>
<dbReference type="EMBL" id="JAGGLD010000001">
    <property type="protein sequence ID" value="MBP1999975.1"/>
    <property type="molecule type" value="Genomic_DNA"/>
</dbReference>
<dbReference type="CDD" id="cd00161">
    <property type="entry name" value="beta-trefoil_Ricin-like"/>
    <property type="match status" value="1"/>
</dbReference>
<gene>
    <name evidence="2" type="ORF">J2Z69_000994</name>
</gene>
<dbReference type="Gene3D" id="2.80.10.50">
    <property type="match status" value="4"/>
</dbReference>
<name>A0ABS4JFX8_9BACL</name>
<dbReference type="SUPFAM" id="SSF51126">
    <property type="entry name" value="Pectin lyase-like"/>
    <property type="match status" value="1"/>
</dbReference>
<comment type="caution">
    <text evidence="2">The sequence shown here is derived from an EMBL/GenBank/DDBJ whole genome shotgun (WGS) entry which is preliminary data.</text>
</comment>
<feature type="domain" description="Ricin B lectin" evidence="1">
    <location>
        <begin position="690"/>
        <end position="827"/>
    </location>
</feature>
<evidence type="ECO:0000313" key="2">
    <source>
        <dbReference type="EMBL" id="MBP1999975.1"/>
    </source>
</evidence>
<dbReference type="PROSITE" id="PS50231">
    <property type="entry name" value="RICIN_B_LECTIN"/>
    <property type="match status" value="2"/>
</dbReference>
<dbReference type="SMART" id="SM00458">
    <property type="entry name" value="RICIN"/>
    <property type="match status" value="2"/>
</dbReference>
<dbReference type="Gene3D" id="2.160.20.10">
    <property type="entry name" value="Single-stranded right-handed beta-helix, Pectin lyase-like"/>
    <property type="match status" value="1"/>
</dbReference>
<proteinExistence type="predicted"/>
<organism evidence="2 3">
    <name type="scientific">Paenibacillus shirakamiensis</name>
    <dbReference type="NCBI Taxonomy" id="1265935"/>
    <lineage>
        <taxon>Bacteria</taxon>
        <taxon>Bacillati</taxon>
        <taxon>Bacillota</taxon>
        <taxon>Bacilli</taxon>
        <taxon>Bacillales</taxon>
        <taxon>Paenibacillaceae</taxon>
        <taxon>Paenibacillus</taxon>
    </lineage>
</organism>